<dbReference type="PANTHER" id="PTHR42836:SF1">
    <property type="entry name" value="7-CARBOXY-7-DEAZAGUANINE SYNTHASE"/>
    <property type="match status" value="1"/>
</dbReference>
<proteinExistence type="inferred from homology"/>
<dbReference type="InterPro" id="IPR013785">
    <property type="entry name" value="Aldolase_TIM"/>
</dbReference>
<dbReference type="SFLD" id="SFLDS00029">
    <property type="entry name" value="Radical_SAM"/>
    <property type="match status" value="1"/>
</dbReference>
<dbReference type="PANTHER" id="PTHR42836">
    <property type="entry name" value="7-CARBOXY-7-DEAZAGUANINE SYNTHASE"/>
    <property type="match status" value="1"/>
</dbReference>
<dbReference type="Gene3D" id="3.20.20.70">
    <property type="entry name" value="Aldolase class I"/>
    <property type="match status" value="1"/>
</dbReference>
<comment type="pathway">
    <text evidence="8">Purine metabolism; 7-cyano-7-deazaguanine biosynthesis.</text>
</comment>
<name>A0A4R6U6D9_9GAMM</name>
<comment type="cofactor">
    <cofactor evidence="8">
        <name>[4Fe-4S] cluster</name>
        <dbReference type="ChEBI" id="CHEBI:49883"/>
    </cofactor>
    <text evidence="8">Binds 1 [4Fe-4S] cluster. The cluster is coordinated with 3 cysteines and an exchangeable S-adenosyl-L-methionine.</text>
</comment>
<comment type="function">
    <text evidence="8">Catalyzes the complex heterocyclic radical-mediated conversion of 6-carboxy-5,6,7,8-tetrahydropterin (CPH4) to 7-carboxy-7-deazaguanine (CDG), a step common to the biosynthetic pathways of all 7-deazapurine-containing compounds.</text>
</comment>
<evidence type="ECO:0000256" key="7">
    <source>
        <dbReference type="ARBA" id="ARBA00023239"/>
    </source>
</evidence>
<dbReference type="InterPro" id="IPR007197">
    <property type="entry name" value="rSAM"/>
</dbReference>
<evidence type="ECO:0000256" key="1">
    <source>
        <dbReference type="ARBA" id="ARBA00022485"/>
    </source>
</evidence>
<evidence type="ECO:0000256" key="3">
    <source>
        <dbReference type="ARBA" id="ARBA00022723"/>
    </source>
</evidence>
<comment type="caution">
    <text evidence="8">Lacks conserved residue(s) required for the propagation of feature annotation.</text>
</comment>
<evidence type="ECO:0000256" key="4">
    <source>
        <dbReference type="ARBA" id="ARBA00022842"/>
    </source>
</evidence>
<evidence type="ECO:0000256" key="6">
    <source>
        <dbReference type="ARBA" id="ARBA00023014"/>
    </source>
</evidence>
<dbReference type="GO" id="GO:0000287">
    <property type="term" value="F:magnesium ion binding"/>
    <property type="evidence" value="ECO:0007669"/>
    <property type="project" value="UniProtKB-UniRule"/>
</dbReference>
<comment type="catalytic activity">
    <reaction evidence="8">
        <text>6-carboxy-5,6,7,8-tetrahydropterin + H(+) = 7-carboxy-7-carbaguanine + NH4(+)</text>
        <dbReference type="Rhea" id="RHEA:27974"/>
        <dbReference type="ChEBI" id="CHEBI:15378"/>
        <dbReference type="ChEBI" id="CHEBI:28938"/>
        <dbReference type="ChEBI" id="CHEBI:61032"/>
        <dbReference type="ChEBI" id="CHEBI:61036"/>
        <dbReference type="EC" id="4.3.99.3"/>
    </reaction>
</comment>
<keyword evidence="6 8" id="KW-0411">Iron-sulfur</keyword>
<dbReference type="SUPFAM" id="SSF102114">
    <property type="entry name" value="Radical SAM enzymes"/>
    <property type="match status" value="1"/>
</dbReference>
<keyword evidence="2 8" id="KW-0949">S-adenosyl-L-methionine</keyword>
<dbReference type="EMBL" id="SNYK01000001">
    <property type="protein sequence ID" value="TDQ40095.1"/>
    <property type="molecule type" value="Genomic_DNA"/>
</dbReference>
<evidence type="ECO:0000256" key="5">
    <source>
        <dbReference type="ARBA" id="ARBA00023004"/>
    </source>
</evidence>
<reference evidence="10 11" key="1">
    <citation type="submission" date="2019-03" db="EMBL/GenBank/DDBJ databases">
        <title>Genomic Encyclopedia of Type Strains, Phase IV (KMG-IV): sequencing the most valuable type-strain genomes for metagenomic binning, comparative biology and taxonomic classification.</title>
        <authorList>
            <person name="Goeker M."/>
        </authorList>
    </citation>
    <scope>NUCLEOTIDE SEQUENCE [LARGE SCALE GENOMIC DNA]</scope>
    <source>
        <strain evidence="10 11">DSM 28679</strain>
    </source>
</reference>
<feature type="binding site" evidence="8">
    <location>
        <position position="78"/>
    </location>
    <ligand>
        <name>substrate</name>
    </ligand>
</feature>
<evidence type="ECO:0000256" key="2">
    <source>
        <dbReference type="ARBA" id="ARBA00022691"/>
    </source>
</evidence>
<dbReference type="SFLD" id="SFLDF00357">
    <property type="entry name" value="ExsD-like"/>
    <property type="match status" value="1"/>
</dbReference>
<dbReference type="OrthoDB" id="9792276at2"/>
<feature type="domain" description="Radical SAM core" evidence="9">
    <location>
        <begin position="18"/>
        <end position="220"/>
    </location>
</feature>
<keyword evidence="8" id="KW-0671">Queuosine biosynthesis</keyword>
<sequence length="238" mass="26646">MILISEIFGPTVQGEGALIGMPTVFVRTGGCDFRCNWCDTLYAVEPQFKTQWQAMDAAAIMQRVNQLSGGVPLLITLSGGNPALQPLAPLLQLGKQQGYRFAMETQASKVQPWFAQLDYLTLSPKPPSSGMHFSAGRLRECVQAAGEDTQVQLKLVVADEQDYQWARQLAADFAQLPLCLQPCNLQAATPQQPERMTDLEQLNAGYRWLVQRISEDRWFDVRILPQLHVLVWNNERGV</sequence>
<evidence type="ECO:0000256" key="8">
    <source>
        <dbReference type="HAMAP-Rule" id="MF_00917"/>
    </source>
</evidence>
<dbReference type="InterPro" id="IPR024924">
    <property type="entry name" value="7-CO-7-deazaguanine_synth-like"/>
</dbReference>
<feature type="binding site" evidence="8">
    <location>
        <position position="35"/>
    </location>
    <ligand>
        <name>[4Fe-4S] cluster</name>
        <dbReference type="ChEBI" id="CHEBI:49883"/>
        <note>4Fe-4S-S-AdoMet</note>
    </ligand>
</feature>
<comment type="cofactor">
    <cofactor evidence="8">
        <name>Mg(2+)</name>
        <dbReference type="ChEBI" id="CHEBI:18420"/>
    </cofactor>
</comment>
<keyword evidence="5 8" id="KW-0408">Iron</keyword>
<dbReference type="UniPathway" id="UPA00391"/>
<evidence type="ECO:0000313" key="11">
    <source>
        <dbReference type="Proteomes" id="UP000294575"/>
    </source>
</evidence>
<organism evidence="10 11">
    <name type="scientific">Thiopseudomonas denitrificans</name>
    <dbReference type="NCBI Taxonomy" id="1501432"/>
    <lineage>
        <taxon>Bacteria</taxon>
        <taxon>Pseudomonadati</taxon>
        <taxon>Pseudomonadota</taxon>
        <taxon>Gammaproteobacteria</taxon>
        <taxon>Pseudomonadales</taxon>
        <taxon>Pseudomonadaceae</taxon>
        <taxon>Thiopseudomonas</taxon>
    </lineage>
</organism>
<dbReference type="Proteomes" id="UP000294575">
    <property type="component" value="Unassembled WGS sequence"/>
</dbReference>
<comment type="cofactor">
    <cofactor evidence="8">
        <name>S-adenosyl-L-methionine</name>
        <dbReference type="ChEBI" id="CHEBI:59789"/>
    </cofactor>
    <text evidence="8">Binds 1 S-adenosyl-L-methionine per subunit.</text>
</comment>
<comment type="subunit">
    <text evidence="8">Homodimer.</text>
</comment>
<dbReference type="GO" id="GO:0008616">
    <property type="term" value="P:tRNA queuosine(34) biosynthetic process"/>
    <property type="evidence" value="ECO:0007669"/>
    <property type="project" value="UniProtKB-UniRule"/>
</dbReference>
<keyword evidence="3 8" id="KW-0479">Metal-binding</keyword>
<dbReference type="PIRSF" id="PIRSF000370">
    <property type="entry name" value="QueE"/>
    <property type="match status" value="1"/>
</dbReference>
<keyword evidence="4 8" id="KW-0460">Magnesium</keyword>
<dbReference type="AlphaFoldDB" id="A0A4R6U6D9"/>
<dbReference type="EC" id="4.3.99.3" evidence="8"/>
<keyword evidence="1 8" id="KW-0004">4Fe-4S</keyword>
<dbReference type="GO" id="GO:1904047">
    <property type="term" value="F:S-adenosyl-L-methionine binding"/>
    <property type="evidence" value="ECO:0007669"/>
    <property type="project" value="UniProtKB-UniRule"/>
</dbReference>
<dbReference type="RefSeq" id="WP_101496797.1">
    <property type="nucleotide sequence ID" value="NZ_LNJZ01000007.1"/>
</dbReference>
<feature type="binding site" evidence="8">
    <location>
        <position position="40"/>
    </location>
    <ligand>
        <name>Mg(2+)</name>
        <dbReference type="ChEBI" id="CHEBI:18420"/>
    </ligand>
</feature>
<feature type="binding site" evidence="8">
    <location>
        <position position="80"/>
    </location>
    <ligand>
        <name>S-adenosyl-L-methionine</name>
        <dbReference type="ChEBI" id="CHEBI:59789"/>
    </ligand>
</feature>
<dbReference type="GO" id="GO:0051539">
    <property type="term" value="F:4 iron, 4 sulfur cluster binding"/>
    <property type="evidence" value="ECO:0007669"/>
    <property type="project" value="UniProtKB-UniRule"/>
</dbReference>
<dbReference type="GO" id="GO:0016840">
    <property type="term" value="F:carbon-nitrogen lyase activity"/>
    <property type="evidence" value="ECO:0007669"/>
    <property type="project" value="UniProtKB-UniRule"/>
</dbReference>
<feature type="binding site" evidence="8">
    <location>
        <position position="27"/>
    </location>
    <ligand>
        <name>substrate</name>
    </ligand>
</feature>
<comment type="similarity">
    <text evidence="8">Belongs to the radical SAM superfamily. 7-carboxy-7-deazaguanine synthase family.</text>
</comment>
<feature type="binding site" evidence="8">
    <location>
        <begin position="12"/>
        <end position="14"/>
    </location>
    <ligand>
        <name>substrate</name>
    </ligand>
</feature>
<keyword evidence="7 8" id="KW-0456">Lyase</keyword>
<feature type="binding site" evidence="8">
    <location>
        <position position="31"/>
    </location>
    <ligand>
        <name>[4Fe-4S] cluster</name>
        <dbReference type="ChEBI" id="CHEBI:49883"/>
        <note>4Fe-4S-S-AdoMet</note>
    </ligand>
</feature>
<keyword evidence="11" id="KW-1185">Reference proteome</keyword>
<evidence type="ECO:0000313" key="10">
    <source>
        <dbReference type="EMBL" id="TDQ40095.1"/>
    </source>
</evidence>
<feature type="binding site" evidence="8">
    <location>
        <position position="38"/>
    </location>
    <ligand>
        <name>[4Fe-4S] cluster</name>
        <dbReference type="ChEBI" id="CHEBI:49883"/>
        <note>4Fe-4S-S-AdoMet</note>
    </ligand>
</feature>
<dbReference type="PROSITE" id="PS51918">
    <property type="entry name" value="RADICAL_SAM"/>
    <property type="match status" value="1"/>
</dbReference>
<dbReference type="InterPro" id="IPR058240">
    <property type="entry name" value="rSAM_sf"/>
</dbReference>
<dbReference type="NCBIfam" id="TIGR03365">
    <property type="entry name" value="Bsubt_queE"/>
    <property type="match status" value="1"/>
</dbReference>
<protein>
    <recommendedName>
        <fullName evidence="8">7-carboxy-7-deazaguanine synthase</fullName>
        <shortName evidence="8">CDG synthase</shortName>
        <ecNumber evidence="8">4.3.99.3</ecNumber>
    </recommendedName>
    <alternativeName>
        <fullName evidence="8">Queuosine biosynthesis protein QueE</fullName>
    </alternativeName>
</protein>
<dbReference type="HAMAP" id="MF_00917">
    <property type="entry name" value="QueE"/>
    <property type="match status" value="1"/>
</dbReference>
<evidence type="ECO:0000259" key="9">
    <source>
        <dbReference type="PROSITE" id="PS51918"/>
    </source>
</evidence>
<feature type="binding site" evidence="8">
    <location>
        <begin position="37"/>
        <end position="39"/>
    </location>
    <ligand>
        <name>S-adenosyl-L-methionine</name>
        <dbReference type="ChEBI" id="CHEBI:59789"/>
    </ligand>
</feature>
<feature type="binding site" evidence="8">
    <location>
        <begin position="123"/>
        <end position="125"/>
    </location>
    <ligand>
        <name>S-adenosyl-L-methionine</name>
        <dbReference type="ChEBI" id="CHEBI:59789"/>
    </ligand>
</feature>
<comment type="caution">
    <text evidence="10">The sequence shown here is derived from an EMBL/GenBank/DDBJ whole genome shotgun (WGS) entry which is preliminary data.</text>
</comment>
<accession>A0A4R6U6D9</accession>
<gene>
    <name evidence="8" type="primary">queE</name>
    <name evidence="10" type="ORF">DFQ45_101229</name>
</gene>
<dbReference type="InterPro" id="IPR017742">
    <property type="entry name" value="Deazaguanine_synth"/>
</dbReference>